<accession>A0A915IRD1</accession>
<dbReference type="WBParaSite" id="nRc.2.0.1.t16572-RA">
    <property type="protein sequence ID" value="nRc.2.0.1.t16572-RA"/>
    <property type="gene ID" value="nRc.2.0.1.g16572"/>
</dbReference>
<dbReference type="Proteomes" id="UP000887565">
    <property type="component" value="Unplaced"/>
</dbReference>
<keyword evidence="1" id="KW-1185">Reference proteome</keyword>
<proteinExistence type="predicted"/>
<name>A0A915IRD1_ROMCU</name>
<reference evidence="2" key="1">
    <citation type="submission" date="2022-11" db="UniProtKB">
        <authorList>
            <consortium name="WormBaseParasite"/>
        </authorList>
    </citation>
    <scope>IDENTIFICATION</scope>
</reference>
<organism evidence="1 2">
    <name type="scientific">Romanomermis culicivorax</name>
    <name type="common">Nematode worm</name>
    <dbReference type="NCBI Taxonomy" id="13658"/>
    <lineage>
        <taxon>Eukaryota</taxon>
        <taxon>Metazoa</taxon>
        <taxon>Ecdysozoa</taxon>
        <taxon>Nematoda</taxon>
        <taxon>Enoplea</taxon>
        <taxon>Dorylaimia</taxon>
        <taxon>Mermithida</taxon>
        <taxon>Mermithoidea</taxon>
        <taxon>Mermithidae</taxon>
        <taxon>Romanomermis</taxon>
    </lineage>
</organism>
<protein>
    <submittedName>
        <fullName evidence="2">Uncharacterized protein</fullName>
    </submittedName>
</protein>
<evidence type="ECO:0000313" key="2">
    <source>
        <dbReference type="WBParaSite" id="nRc.2.0.1.t16572-RA"/>
    </source>
</evidence>
<evidence type="ECO:0000313" key="1">
    <source>
        <dbReference type="Proteomes" id="UP000887565"/>
    </source>
</evidence>
<sequence length="79" mass="8961">MSTEVDCPRVQQLVVKGPLDFWRILAHWAIWQLEVGDAKCAVQFCVVDVQATVNHSLYYRSRSAPHPVLFAVSTVHLVK</sequence>
<dbReference type="AlphaFoldDB" id="A0A915IRD1"/>